<evidence type="ECO:0000256" key="6">
    <source>
        <dbReference type="ARBA" id="ARBA00023098"/>
    </source>
</evidence>
<keyword evidence="7" id="KW-0275">Fatty acid biosynthesis</keyword>
<feature type="domain" description="Acyl-ACP thioesterase-like C-terminal" evidence="9">
    <location>
        <begin position="161"/>
        <end position="245"/>
    </location>
</feature>
<evidence type="ECO:0000256" key="7">
    <source>
        <dbReference type="ARBA" id="ARBA00023160"/>
    </source>
</evidence>
<gene>
    <name evidence="10" type="ORF">BXY64_2386</name>
</gene>
<proteinExistence type="inferred from homology"/>
<keyword evidence="3" id="KW-0378">Hydrolase</keyword>
<name>A0A419X3K5_9BACT</name>
<dbReference type="CDD" id="cd00586">
    <property type="entry name" value="4HBT"/>
    <property type="match status" value="1"/>
</dbReference>
<dbReference type="GO" id="GO:0016297">
    <property type="term" value="F:fatty acyl-[ACP] hydrolase activity"/>
    <property type="evidence" value="ECO:0007669"/>
    <property type="project" value="InterPro"/>
</dbReference>
<keyword evidence="6" id="KW-0443">Lipid metabolism</keyword>
<dbReference type="InterPro" id="IPR002864">
    <property type="entry name" value="Acyl-ACP_thioesterase_NHD"/>
</dbReference>
<evidence type="ECO:0000256" key="4">
    <source>
        <dbReference type="ARBA" id="ARBA00022832"/>
    </source>
</evidence>
<dbReference type="Pfam" id="PF01643">
    <property type="entry name" value="Acyl-ACP_TE"/>
    <property type="match status" value="1"/>
</dbReference>
<evidence type="ECO:0000313" key="11">
    <source>
        <dbReference type="Proteomes" id="UP000284531"/>
    </source>
</evidence>
<accession>A0A419X3K5</accession>
<dbReference type="Proteomes" id="UP000284531">
    <property type="component" value="Unassembled WGS sequence"/>
</dbReference>
<dbReference type="SUPFAM" id="SSF54637">
    <property type="entry name" value="Thioesterase/thiol ester dehydrase-isomerase"/>
    <property type="match status" value="2"/>
</dbReference>
<evidence type="ECO:0000256" key="1">
    <source>
        <dbReference type="ARBA" id="ARBA00006500"/>
    </source>
</evidence>
<keyword evidence="11" id="KW-1185">Reference proteome</keyword>
<dbReference type="PANTHER" id="PTHR31727:SF6">
    <property type="entry name" value="OLEOYL-ACYL CARRIER PROTEIN THIOESTERASE 1, CHLOROPLASTIC"/>
    <property type="match status" value="1"/>
</dbReference>
<dbReference type="AlphaFoldDB" id="A0A419X3K5"/>
<dbReference type="PANTHER" id="PTHR31727">
    <property type="entry name" value="OLEOYL-ACYL CARRIER PROTEIN THIOESTERASE 1, CHLOROPLASTIC"/>
    <property type="match status" value="1"/>
</dbReference>
<dbReference type="RefSeq" id="WP_120240178.1">
    <property type="nucleotide sequence ID" value="NZ_RAPQ01000009.1"/>
</dbReference>
<evidence type="ECO:0000256" key="5">
    <source>
        <dbReference type="ARBA" id="ARBA00022946"/>
    </source>
</evidence>
<comment type="similarity">
    <text evidence="1">Belongs to the acyl-ACP thioesterase family.</text>
</comment>
<dbReference type="InterPro" id="IPR029069">
    <property type="entry name" value="HotDog_dom_sf"/>
</dbReference>
<evidence type="ECO:0000259" key="9">
    <source>
        <dbReference type="Pfam" id="PF20791"/>
    </source>
</evidence>
<evidence type="ECO:0000313" key="10">
    <source>
        <dbReference type="EMBL" id="RKE02298.1"/>
    </source>
</evidence>
<dbReference type="InterPro" id="IPR049427">
    <property type="entry name" value="Acyl-ACP_TE_C"/>
</dbReference>
<keyword evidence="2" id="KW-0444">Lipid biosynthesis</keyword>
<evidence type="ECO:0000256" key="3">
    <source>
        <dbReference type="ARBA" id="ARBA00022801"/>
    </source>
</evidence>
<keyword evidence="4" id="KW-0276">Fatty acid metabolism</keyword>
<reference evidence="10 11" key="1">
    <citation type="submission" date="2018-09" db="EMBL/GenBank/DDBJ databases">
        <title>Genomic Encyclopedia of Archaeal and Bacterial Type Strains, Phase II (KMG-II): from individual species to whole genera.</title>
        <authorList>
            <person name="Goeker M."/>
        </authorList>
    </citation>
    <scope>NUCLEOTIDE SEQUENCE [LARGE SCALE GENOMIC DNA]</scope>
    <source>
        <strain evidence="10 11">DSM 21950</strain>
    </source>
</reference>
<evidence type="ECO:0000259" key="8">
    <source>
        <dbReference type="Pfam" id="PF01643"/>
    </source>
</evidence>
<keyword evidence="5" id="KW-0809">Transit peptide</keyword>
<sequence>MDTLEINQTKFTKTFRIGSFDTDFNGRVKLTSICNYLQEIAGMHADALNWGIDKLMQQNLSWVLTRLKVKVIDYPKWTDEITVETWPTGIEGLFGNRDFRILDKHGNTIILASSSWLIINIKSKRPTRPHSIIDGDKYGNAEKVFETPLQKLNTDVPENPTLSIDVHFSDIDINQHVNNVKYIKWIIDSCPIEKLRSGLIDELKVNFLHEAKYSDQLNIYNNCNNNNDRESHFVIRNNKSNVENCRSIIKCITAKTICTQI</sequence>
<feature type="domain" description="Acyl-ACP thioesterase N-terminal hotdog" evidence="8">
    <location>
        <begin position="9"/>
        <end position="128"/>
    </location>
</feature>
<evidence type="ECO:0000256" key="2">
    <source>
        <dbReference type="ARBA" id="ARBA00022516"/>
    </source>
</evidence>
<dbReference type="Pfam" id="PF20791">
    <property type="entry name" value="Acyl-ACP_TE_C"/>
    <property type="match status" value="1"/>
</dbReference>
<dbReference type="Gene3D" id="3.10.129.10">
    <property type="entry name" value="Hotdog Thioesterase"/>
    <property type="match status" value="2"/>
</dbReference>
<protein>
    <submittedName>
        <fullName evidence="10">Acyl-ACP thioesterase</fullName>
    </submittedName>
</protein>
<dbReference type="GO" id="GO:0000036">
    <property type="term" value="F:acyl carrier activity"/>
    <property type="evidence" value="ECO:0007669"/>
    <property type="project" value="TreeGrafter"/>
</dbReference>
<dbReference type="EMBL" id="RAPQ01000009">
    <property type="protein sequence ID" value="RKE02298.1"/>
    <property type="molecule type" value="Genomic_DNA"/>
</dbReference>
<dbReference type="InterPro" id="IPR045023">
    <property type="entry name" value="FATA/B"/>
</dbReference>
<dbReference type="OrthoDB" id="9801517at2"/>
<organism evidence="10 11">
    <name type="scientific">Marinifilum flexuosum</name>
    <dbReference type="NCBI Taxonomy" id="1117708"/>
    <lineage>
        <taxon>Bacteria</taxon>
        <taxon>Pseudomonadati</taxon>
        <taxon>Bacteroidota</taxon>
        <taxon>Bacteroidia</taxon>
        <taxon>Marinilabiliales</taxon>
        <taxon>Marinifilaceae</taxon>
    </lineage>
</organism>
<comment type="caution">
    <text evidence="10">The sequence shown here is derived from an EMBL/GenBank/DDBJ whole genome shotgun (WGS) entry which is preliminary data.</text>
</comment>